<sequence length="168" mass="18065">MRVSAFGQALGPVLYRIRERVGLLAIKPRTGLITGILVAVAVGGCSLSRNEDAYAKVEAADVTGSISATARPSSDEPTEIDLAFARNAASDVLTKGDKDSSQPWENPATGARGSVTPLASAYTVDGRQCRNFLASYVRERSERWLQGAGCRTVQGRWEIHSVSPWRKS</sequence>
<gene>
    <name evidence="3" type="ordered locus">RPE_4593</name>
</gene>
<dbReference type="eggNOG" id="COG4520">
    <property type="taxonomic scope" value="Bacteria"/>
</dbReference>
<protein>
    <recommendedName>
        <fullName evidence="2">Surface antigen domain-containing protein</fullName>
    </recommendedName>
</protein>
<evidence type="ECO:0000259" key="2">
    <source>
        <dbReference type="Pfam" id="PF16998"/>
    </source>
</evidence>
<dbReference type="InterPro" id="IPR032635">
    <property type="entry name" value="Anti_2"/>
</dbReference>
<dbReference type="EMBL" id="CP000463">
    <property type="protein sequence ID" value="ABJ08513.1"/>
    <property type="molecule type" value="Genomic_DNA"/>
</dbReference>
<dbReference type="KEGG" id="rpe:RPE_4593"/>
<dbReference type="STRING" id="316055.RPE_4593"/>
<feature type="domain" description="Surface antigen" evidence="2">
    <location>
        <begin position="51"/>
        <end position="165"/>
    </location>
</feature>
<dbReference type="Pfam" id="PF16998">
    <property type="entry name" value="17kDa_Anti_2"/>
    <property type="match status" value="1"/>
</dbReference>
<accession>Q07HS1</accession>
<dbReference type="AlphaFoldDB" id="Q07HS1"/>
<feature type="region of interest" description="Disordered" evidence="1">
    <location>
        <begin position="93"/>
        <end position="112"/>
    </location>
</feature>
<name>Q07HS1_RHOP5</name>
<organism evidence="3">
    <name type="scientific">Rhodopseudomonas palustris (strain BisA53)</name>
    <dbReference type="NCBI Taxonomy" id="316055"/>
    <lineage>
        <taxon>Bacteria</taxon>
        <taxon>Pseudomonadati</taxon>
        <taxon>Pseudomonadota</taxon>
        <taxon>Alphaproteobacteria</taxon>
        <taxon>Hyphomicrobiales</taxon>
        <taxon>Nitrobacteraceae</taxon>
        <taxon>Rhodopseudomonas</taxon>
    </lineage>
</organism>
<proteinExistence type="predicted"/>
<dbReference type="HOGENOM" id="CLU_129681_1_0_5"/>
<evidence type="ECO:0000256" key="1">
    <source>
        <dbReference type="SAM" id="MobiDB-lite"/>
    </source>
</evidence>
<evidence type="ECO:0000313" key="3">
    <source>
        <dbReference type="EMBL" id="ABJ08513.1"/>
    </source>
</evidence>
<reference evidence="3" key="1">
    <citation type="submission" date="2006-09" db="EMBL/GenBank/DDBJ databases">
        <title>Complete sequence of Rhodopseudomonas palustris BisA53.</title>
        <authorList>
            <consortium name="US DOE Joint Genome Institute"/>
            <person name="Copeland A."/>
            <person name="Lucas S."/>
            <person name="Lapidus A."/>
            <person name="Barry K."/>
            <person name="Detter J.C."/>
            <person name="Glavina del Rio T."/>
            <person name="Hammon N."/>
            <person name="Israni S."/>
            <person name="Dalin E."/>
            <person name="Tice H."/>
            <person name="Pitluck S."/>
            <person name="Chain P."/>
            <person name="Malfatti S."/>
            <person name="Shin M."/>
            <person name="Vergez L."/>
            <person name="Schmutz J."/>
            <person name="Larimer F."/>
            <person name="Land M."/>
            <person name="Hauser L."/>
            <person name="Pelletier D.A."/>
            <person name="Kyrpides N."/>
            <person name="Kim E."/>
            <person name="Harwood C.S."/>
            <person name="Oda Y."/>
            <person name="Richardson P."/>
        </authorList>
    </citation>
    <scope>NUCLEOTIDE SEQUENCE [LARGE SCALE GENOMIC DNA]</scope>
    <source>
        <strain evidence="3">BisA53</strain>
    </source>
</reference>